<dbReference type="InterPro" id="IPR002645">
    <property type="entry name" value="STAS_dom"/>
</dbReference>
<feature type="transmembrane region" description="Helical" evidence="5">
    <location>
        <begin position="389"/>
        <end position="421"/>
    </location>
</feature>
<dbReference type="PANTHER" id="PTHR11814">
    <property type="entry name" value="SULFATE TRANSPORTER"/>
    <property type="match status" value="1"/>
</dbReference>
<feature type="transmembrane region" description="Helical" evidence="5">
    <location>
        <begin position="359"/>
        <end position="377"/>
    </location>
</feature>
<dbReference type="NCBIfam" id="TIGR00815">
    <property type="entry name" value="sulP"/>
    <property type="match status" value="1"/>
</dbReference>
<gene>
    <name evidence="7" type="ORF">BST99_09825</name>
</gene>
<keyword evidence="3 5" id="KW-1133">Transmembrane helix</keyword>
<feature type="transmembrane region" description="Helical" evidence="5">
    <location>
        <begin position="24"/>
        <end position="41"/>
    </location>
</feature>
<evidence type="ECO:0000256" key="4">
    <source>
        <dbReference type="ARBA" id="ARBA00023136"/>
    </source>
</evidence>
<dbReference type="InterPro" id="IPR011547">
    <property type="entry name" value="SLC26A/SulP_dom"/>
</dbReference>
<protein>
    <submittedName>
        <fullName evidence="7">Sodium-independent anion transporter</fullName>
    </submittedName>
</protein>
<keyword evidence="2 5" id="KW-0812">Transmembrane</keyword>
<feature type="transmembrane region" description="Helical" evidence="5">
    <location>
        <begin position="105"/>
        <end position="126"/>
    </location>
</feature>
<accession>A0A2S7T7S6</accession>
<dbReference type="RefSeq" id="WP_219843831.1">
    <property type="nucleotide sequence ID" value="NZ_MQVX01000001.1"/>
</dbReference>
<dbReference type="InterPro" id="IPR001902">
    <property type="entry name" value="SLC26A/SulP_fam"/>
</dbReference>
<dbReference type="InterPro" id="IPR018045">
    <property type="entry name" value="S04_transporter_CS"/>
</dbReference>
<dbReference type="InterPro" id="IPR036513">
    <property type="entry name" value="STAS_dom_sf"/>
</dbReference>
<organism evidence="7 8">
    <name type="scientific">Aureicoccus marinus</name>
    <dbReference type="NCBI Taxonomy" id="754435"/>
    <lineage>
        <taxon>Bacteria</taxon>
        <taxon>Pseudomonadati</taxon>
        <taxon>Bacteroidota</taxon>
        <taxon>Flavobacteriia</taxon>
        <taxon>Flavobacteriales</taxon>
        <taxon>Flavobacteriaceae</taxon>
        <taxon>Aureicoccus</taxon>
    </lineage>
</organism>
<dbReference type="AlphaFoldDB" id="A0A2S7T7S6"/>
<dbReference type="GO" id="GO:0008271">
    <property type="term" value="F:secondary active sulfate transmembrane transporter activity"/>
    <property type="evidence" value="ECO:0007669"/>
    <property type="project" value="InterPro"/>
</dbReference>
<evidence type="ECO:0000259" key="6">
    <source>
        <dbReference type="PROSITE" id="PS50801"/>
    </source>
</evidence>
<sequence length="580" mass="63733">MAVRPPILHRLFPILTWLPQYKRAWLGADLNAGLTVGIMLIPQGMAYAMIAGLPPVYGLYASLVPQLIYVLTGTSRKLGMGPVAMDSLLVAAGLGALKLSGISEYIGMAIFLALFMGVLQVVLGLLKMGFLVRFLSKPVISGFTSAAAVIIGFSQLKHLLGTNVPGSNRFHLLLYQSFQHLDEIHGLTVLVGILSIGIILLFKRINSKWPASLIAVVLSILASIWLKLEEKGVRVVGEIPQGLPGFEIPTVPLDRLQDLLPIAITLALIAFMEAISVAKAIEEQDKTDELRPNQELIALGLSNVLGSFFQSYPTTGGFSRTAVNHQTGARSPLALFFSALVIGITLLFITDWFYALPNAILAAVIMVAVSGLIDVCYPVELYHKRKDEFILLLITFGITLFIGIKEGILLGVLFSLLLLVYRTSQPHIAVLGRIKGSPYFRNLDRFEEEAEATPGILMFRFDSELYFGNKDYFKQELYRLIQENPSPVKTVILNAKSVNYIDSTAVYTLRQILNDLHEKEITFLVAGAIGPTRDILFNSGLIKTIGDERIFSSTLDAYEYAVNQKGPSPLQKKISLQKKG</sequence>
<dbReference type="GO" id="GO:0016020">
    <property type="term" value="C:membrane"/>
    <property type="evidence" value="ECO:0007669"/>
    <property type="project" value="UniProtKB-SubCell"/>
</dbReference>
<evidence type="ECO:0000256" key="5">
    <source>
        <dbReference type="SAM" id="Phobius"/>
    </source>
</evidence>
<feature type="transmembrane region" description="Helical" evidence="5">
    <location>
        <begin position="259"/>
        <end position="281"/>
    </location>
</feature>
<dbReference type="CDD" id="cd07042">
    <property type="entry name" value="STAS_SulP_like_sulfate_transporter"/>
    <property type="match status" value="1"/>
</dbReference>
<feature type="transmembrane region" description="Helical" evidence="5">
    <location>
        <begin position="209"/>
        <end position="226"/>
    </location>
</feature>
<evidence type="ECO:0000313" key="7">
    <source>
        <dbReference type="EMBL" id="PQJ15983.1"/>
    </source>
</evidence>
<comment type="caution">
    <text evidence="7">The sequence shown here is derived from an EMBL/GenBank/DDBJ whole genome shotgun (WGS) entry which is preliminary data.</text>
</comment>
<evidence type="ECO:0000313" key="8">
    <source>
        <dbReference type="Proteomes" id="UP000239366"/>
    </source>
</evidence>
<keyword evidence="8" id="KW-1185">Reference proteome</keyword>
<name>A0A2S7T7S6_9FLAO</name>
<feature type="transmembrane region" description="Helical" evidence="5">
    <location>
        <begin position="333"/>
        <end position="353"/>
    </location>
</feature>
<dbReference type="PROSITE" id="PS50801">
    <property type="entry name" value="STAS"/>
    <property type="match status" value="1"/>
</dbReference>
<feature type="domain" description="STAS" evidence="6">
    <location>
        <begin position="446"/>
        <end position="561"/>
    </location>
</feature>
<feature type="transmembrane region" description="Helical" evidence="5">
    <location>
        <begin position="184"/>
        <end position="202"/>
    </location>
</feature>
<comment type="subcellular location">
    <subcellularLocation>
        <location evidence="1">Membrane</location>
        <topology evidence="1">Multi-pass membrane protein</topology>
    </subcellularLocation>
</comment>
<dbReference type="PROSITE" id="PS01130">
    <property type="entry name" value="SLC26A"/>
    <property type="match status" value="1"/>
</dbReference>
<evidence type="ECO:0000256" key="1">
    <source>
        <dbReference type="ARBA" id="ARBA00004141"/>
    </source>
</evidence>
<dbReference type="Pfam" id="PF00916">
    <property type="entry name" value="Sulfate_transp"/>
    <property type="match status" value="1"/>
</dbReference>
<keyword evidence="4 5" id="KW-0472">Membrane</keyword>
<evidence type="ECO:0000256" key="3">
    <source>
        <dbReference type="ARBA" id="ARBA00022989"/>
    </source>
</evidence>
<dbReference type="Proteomes" id="UP000239366">
    <property type="component" value="Unassembled WGS sequence"/>
</dbReference>
<evidence type="ECO:0000256" key="2">
    <source>
        <dbReference type="ARBA" id="ARBA00022692"/>
    </source>
</evidence>
<dbReference type="EMBL" id="MQVX01000001">
    <property type="protein sequence ID" value="PQJ15983.1"/>
    <property type="molecule type" value="Genomic_DNA"/>
</dbReference>
<dbReference type="Gene3D" id="3.30.750.24">
    <property type="entry name" value="STAS domain"/>
    <property type="match status" value="1"/>
</dbReference>
<reference evidence="8" key="1">
    <citation type="submission" date="2016-11" db="EMBL/GenBank/DDBJ databases">
        <title>Trade-off between light-utilization and light-protection in marine flavobacteria.</title>
        <authorList>
            <person name="Kumagai Y."/>
            <person name="Yoshizawa S."/>
            <person name="Kogure K."/>
        </authorList>
    </citation>
    <scope>NUCLEOTIDE SEQUENCE [LARGE SCALE GENOMIC DNA]</scope>
    <source>
        <strain evidence="8">SG-18</strain>
    </source>
</reference>
<dbReference type="Pfam" id="PF01740">
    <property type="entry name" value="STAS"/>
    <property type="match status" value="1"/>
</dbReference>
<proteinExistence type="predicted"/>
<feature type="transmembrane region" description="Helical" evidence="5">
    <location>
        <begin position="138"/>
        <end position="156"/>
    </location>
</feature>
<dbReference type="SUPFAM" id="SSF52091">
    <property type="entry name" value="SpoIIaa-like"/>
    <property type="match status" value="1"/>
</dbReference>